<proteinExistence type="inferred from homology"/>
<protein>
    <submittedName>
        <fullName evidence="4">Tc toxin subunit A</fullName>
    </submittedName>
</protein>
<gene>
    <name evidence="4" type="ORF">V0R50_15845</name>
</gene>
<dbReference type="SMART" id="SM00634">
    <property type="entry name" value="BID_1"/>
    <property type="match status" value="2"/>
</dbReference>
<keyword evidence="5" id="KW-1185">Reference proteome</keyword>
<dbReference type="InterPro" id="IPR008964">
    <property type="entry name" value="Invasin/intimin_cell_adhesion"/>
</dbReference>
<evidence type="ECO:0000259" key="3">
    <source>
        <dbReference type="SMART" id="SM00634"/>
    </source>
</evidence>
<dbReference type="RefSeq" id="WP_330075464.1">
    <property type="nucleotide sequence ID" value="NZ_JAZDQJ010000017.1"/>
</dbReference>
<dbReference type="Gene3D" id="2.60.40.10">
    <property type="entry name" value="Immunoglobulins"/>
    <property type="match status" value="3"/>
</dbReference>
<dbReference type="SUPFAM" id="SSF49373">
    <property type="entry name" value="Invasin/intimin cell-adhesion fragments"/>
    <property type="match status" value="3"/>
</dbReference>
<dbReference type="InterPro" id="IPR013783">
    <property type="entry name" value="Ig-like_fold"/>
</dbReference>
<comment type="caution">
    <text evidence="4">The sequence shown here is derived from an EMBL/GenBank/DDBJ whole genome shotgun (WGS) entry which is preliminary data.</text>
</comment>
<dbReference type="Pfam" id="PF02369">
    <property type="entry name" value="Big_1"/>
    <property type="match status" value="1"/>
</dbReference>
<keyword evidence="2" id="KW-0843">Virulence</keyword>
<organism evidence="4 5">
    <name type="scientific">Pseudomonas ulcerans</name>
    <dbReference type="NCBI Taxonomy" id="3115852"/>
    <lineage>
        <taxon>Bacteria</taxon>
        <taxon>Pseudomonadati</taxon>
        <taxon>Pseudomonadota</taxon>
        <taxon>Gammaproteobacteria</taxon>
        <taxon>Pseudomonadales</taxon>
        <taxon>Pseudomonadaceae</taxon>
        <taxon>Pseudomonas</taxon>
    </lineage>
</organism>
<feature type="domain" description="Big-1" evidence="3">
    <location>
        <begin position="1124"/>
        <end position="1212"/>
    </location>
</feature>
<evidence type="ECO:0000313" key="4">
    <source>
        <dbReference type="EMBL" id="MEE1934702.1"/>
    </source>
</evidence>
<dbReference type="InterPro" id="IPR003344">
    <property type="entry name" value="Big_1_dom"/>
</dbReference>
<comment type="similarity">
    <text evidence="1">Belongs to the intimin/invasin family.</text>
</comment>
<dbReference type="InterPro" id="IPR018003">
    <property type="entry name" value="Insecticidal_toxin/plasmid_vir"/>
</dbReference>
<feature type="domain" description="Big-1" evidence="3">
    <location>
        <begin position="1022"/>
        <end position="1112"/>
    </location>
</feature>
<reference evidence="4 5" key="1">
    <citation type="submission" date="2024-01" db="EMBL/GenBank/DDBJ databases">
        <title>Unpublished Manusciprt.</title>
        <authorList>
            <person name="Duman M."/>
            <person name="Valdes E.G."/>
            <person name="Ajmi N."/>
            <person name="Altun S."/>
            <person name="Saticioglu I.B."/>
        </authorList>
    </citation>
    <scope>NUCLEOTIDE SEQUENCE [LARGE SCALE GENOMIC DNA]</scope>
    <source>
        <strain evidence="4 5">148P</strain>
    </source>
</reference>
<evidence type="ECO:0000256" key="1">
    <source>
        <dbReference type="ARBA" id="ARBA00010116"/>
    </source>
</evidence>
<accession>A0ABU7HT28</accession>
<sequence>MARRKAASVGTSLARIATRPEQAEQLLQAGVRSAFEIARGSVEALLKRAPGLDGDEARTLHQRATALTVLAARQYREQRLTAAQTTGQPWRTGLRALVDGPTFDSQFSPSWGDNCPPGAIEATTSPAAYLTALFQWVTTVIEPLANTEEGEPIFLAARRPDLAGLVLDNQSLERVEPTIGIVNEILEGAARKHLDDHNLKDRSVDDALLEARHPFALPFERYMSQINAILRRKDFSLGDLVRQLDPAFPYFCRGGLHSLRSDDALQMDTMLGPEQRALLLEAAYFPRGARRASARSVQTRTNPRSLLREPLLRLQTGFFQRHYGVEKAEDLLPLSTFCLRTGLDQDGVESLLSIQRHAPVASPNVPGLAAATPARFGSVYINAATEPAIDISSAEGEHRLSDWSNNHFDRMQRMVRLARWLDLPFGDADRLLDAALQAEYGDAGRGRGISENTVRALGLFRRLRRDFKVSAEDYAALLQGVALYARGSEIPQFDRVFNDPTLFSEPLVLDDSPFAIVPSTDAEYHRINHLCSALGLDFETYLYLARYILQAWNAMQLFEDGQDEVLHWSPAVVSAFYRLARLPAWLGLGCLEALALLQLMGERGHQYIVRLARPRLEIHQHSELSDTLSVIQSLADAAQWCRDNDLGVAWLYQHLMPLAPAAASDRELDLLRQINTRMLPTIVSEATFRDAGVPMVAGVDLPTPIDWLARLQTFVSEQGLIHELAEYPTNEEYEAALQARLEVVVDDLELPDAPHVLVQVFQLMMAARSAQQSLVWESLAATFGGSAELNQEVLAWAGGSSYQLLGEVLRLFDGSDAEPLPIPVGDEVLALFSRLSHRMGIVGQLSLSPLAVRCWRRHRDWFDDASADDDSEVTFAQLYLLSRYRFLLEFTRQAEQALLDYLKLVDDLPPDLTEQDLQLIREDAASKIALFTGLGIRDILDTALEITDNGIIATVRQLDHLVRVRQTCDTLQLGTSAALALSRLRGNGPREAYRAAAEAALGSLVEAAGGAQPGPQGELGQSEASWMVVDTQVLVANTDAKARYLLTVKDFLGRPLEGITVTWHTDFSLLDTPSSLVTDANGQVRNELFAGTELGTAQVIARFGLDRQVLAPLVQIDCDDASLVIQNPVFDPQEALAGNLQAIEYRLRIQDENGNPARDRIVEWSTDLGQFERPQTRTDADGFATAQLRSLSSGPAVVVVDLPQNGEQHIFTAVSFIEQEYFQYVRFSGPVAATQPAVATARVVKLDGSPRERVTVLWEADFGELSADRSITDDNGIATIEYTGPEPGEVTLTVGARLDNKDLQKLSSERTTVFALPTMVDMQPAEQYFVVHQPHPASFQLRMEPPAAGYPVTWWSGEELLATTSTDRDGVTSYQCHFKAEHLGEQTITVRSLRENEKFDFKVRVVTPHTALLAEKGDDSLGMDPVDPAQAIFAVDPGLSSKVRIRALRSDGSGDNECRLTYSLGTGADPQALGVTFSPAFGKTVSCDEDGNALLSIDCTQAAFLANSDPSSNEIVVRVVSNLNVALEIRLRLRYLMDLERSELHFFRGTVESGEVAALSGLLRRRNGNTPLSLREGERRLQLTLQGAPMSNRFDLLMPAAGGVWFNSGTIIGGSGELGSSCSFETLGELTKRIHFAGTNVFEAKEVIEDAVLSLTQIADPGLIDWGNHNFNVDHGDSYGFTLTLANAAGPIAGVWLSPVQSSVNGMVYRVDGPTDDKGQVVLHADTAGAVLGREHGTSIELAQVSLPLKLRSSEWAEVQMGITITGQQKATVTAQFKRREGKQFRVDGFLWTGLFDSFLDSREFSANPSLNGFTVSVSSLGVSKPGTQVYLRVTGDTMKRVLLTGQTQIIVPENLSEGDVS</sequence>
<dbReference type="Proteomes" id="UP001335100">
    <property type="component" value="Unassembled WGS sequence"/>
</dbReference>
<dbReference type="EMBL" id="JAZDQJ010000017">
    <property type="protein sequence ID" value="MEE1934702.1"/>
    <property type="molecule type" value="Genomic_DNA"/>
</dbReference>
<dbReference type="Pfam" id="PF03538">
    <property type="entry name" value="VRP1"/>
    <property type="match status" value="1"/>
</dbReference>
<name>A0ABU7HT28_9PSED</name>
<evidence type="ECO:0000313" key="5">
    <source>
        <dbReference type="Proteomes" id="UP001335100"/>
    </source>
</evidence>
<evidence type="ECO:0000256" key="2">
    <source>
        <dbReference type="ARBA" id="ARBA00023026"/>
    </source>
</evidence>